<proteinExistence type="predicted"/>
<keyword evidence="2" id="KW-0833">Ubl conjugation pathway</keyword>
<dbReference type="Proteomes" id="UP001607303">
    <property type="component" value="Unassembled WGS sequence"/>
</dbReference>
<gene>
    <name evidence="3" type="ORF">V1477_000201</name>
</gene>
<organism evidence="3 4">
    <name type="scientific">Vespula maculifrons</name>
    <name type="common">Eastern yellow jacket</name>
    <name type="synonym">Wasp</name>
    <dbReference type="NCBI Taxonomy" id="7453"/>
    <lineage>
        <taxon>Eukaryota</taxon>
        <taxon>Metazoa</taxon>
        <taxon>Ecdysozoa</taxon>
        <taxon>Arthropoda</taxon>
        <taxon>Hexapoda</taxon>
        <taxon>Insecta</taxon>
        <taxon>Pterygota</taxon>
        <taxon>Neoptera</taxon>
        <taxon>Endopterygota</taxon>
        <taxon>Hymenoptera</taxon>
        <taxon>Apocrita</taxon>
        <taxon>Aculeata</taxon>
        <taxon>Vespoidea</taxon>
        <taxon>Vespidae</taxon>
        <taxon>Vespinae</taxon>
        <taxon>Vespula</taxon>
    </lineage>
</organism>
<dbReference type="EMBL" id="JAYRBN010000007">
    <property type="protein sequence ID" value="KAL2751043.1"/>
    <property type="molecule type" value="Genomic_DNA"/>
</dbReference>
<protein>
    <submittedName>
        <fullName evidence="3">F-box only protein 32</fullName>
    </submittedName>
</protein>
<comment type="pathway">
    <text evidence="1">Protein modification; protein ubiquitination.</text>
</comment>
<evidence type="ECO:0000256" key="1">
    <source>
        <dbReference type="ARBA" id="ARBA00004906"/>
    </source>
</evidence>
<keyword evidence="4" id="KW-1185">Reference proteome</keyword>
<dbReference type="PANTHER" id="PTHR13123">
    <property type="entry name" value="LD30288P"/>
    <property type="match status" value="1"/>
</dbReference>
<evidence type="ECO:0000313" key="4">
    <source>
        <dbReference type="Proteomes" id="UP001607303"/>
    </source>
</evidence>
<name>A0ABD2D0X9_VESMC</name>
<dbReference type="InterPro" id="IPR040394">
    <property type="entry name" value="FBX25/32"/>
</dbReference>
<accession>A0ABD2D0X9</accession>
<sequence>MPFISKDWRSPGEEWVKTVEGWEKKKILECANNKTLSLLLRGDKDAGDKKEKDRKKENAVQPHCHITLKCTREVSDSFRRCLYF</sequence>
<dbReference type="AlphaFoldDB" id="A0ABD2D0X9"/>
<evidence type="ECO:0000313" key="3">
    <source>
        <dbReference type="EMBL" id="KAL2751043.1"/>
    </source>
</evidence>
<dbReference type="PANTHER" id="PTHR13123:SF7">
    <property type="entry name" value="LD30288P"/>
    <property type="match status" value="1"/>
</dbReference>
<evidence type="ECO:0000256" key="2">
    <source>
        <dbReference type="ARBA" id="ARBA00022786"/>
    </source>
</evidence>
<comment type="caution">
    <text evidence="3">The sequence shown here is derived from an EMBL/GenBank/DDBJ whole genome shotgun (WGS) entry which is preliminary data.</text>
</comment>
<reference evidence="3 4" key="1">
    <citation type="journal article" date="2024" name="Ann. Entomol. Soc. Am.">
        <title>Genomic analyses of the southern and eastern yellowjacket wasps (Hymenoptera: Vespidae) reveal evolutionary signatures of social life.</title>
        <authorList>
            <person name="Catto M.A."/>
            <person name="Caine P.B."/>
            <person name="Orr S.E."/>
            <person name="Hunt B.G."/>
            <person name="Goodisman M.A.D."/>
        </authorList>
    </citation>
    <scope>NUCLEOTIDE SEQUENCE [LARGE SCALE GENOMIC DNA]</scope>
    <source>
        <strain evidence="3">232</strain>
        <tissue evidence="3">Head and thorax</tissue>
    </source>
</reference>